<dbReference type="Proteomes" id="UP001221757">
    <property type="component" value="Unassembled WGS sequence"/>
</dbReference>
<dbReference type="AlphaFoldDB" id="A0AAD7FVG1"/>
<gene>
    <name evidence="2" type="ORF">B0H17DRAFT_1216094</name>
</gene>
<name>A0AAD7FVG1_MYCRO</name>
<protein>
    <submittedName>
        <fullName evidence="2">Uncharacterized protein</fullName>
    </submittedName>
</protein>
<dbReference type="InterPro" id="IPR029048">
    <property type="entry name" value="HSP70_C_sf"/>
</dbReference>
<feature type="region of interest" description="Disordered" evidence="1">
    <location>
        <begin position="80"/>
        <end position="114"/>
    </location>
</feature>
<feature type="compositionally biased region" description="Polar residues" evidence="1">
    <location>
        <begin position="92"/>
        <end position="114"/>
    </location>
</feature>
<reference evidence="2" key="1">
    <citation type="submission" date="2023-03" db="EMBL/GenBank/DDBJ databases">
        <title>Massive genome expansion in bonnet fungi (Mycena s.s.) driven by repeated elements and novel gene families across ecological guilds.</title>
        <authorList>
            <consortium name="Lawrence Berkeley National Laboratory"/>
            <person name="Harder C.B."/>
            <person name="Miyauchi S."/>
            <person name="Viragh M."/>
            <person name="Kuo A."/>
            <person name="Thoen E."/>
            <person name="Andreopoulos B."/>
            <person name="Lu D."/>
            <person name="Skrede I."/>
            <person name="Drula E."/>
            <person name="Henrissat B."/>
            <person name="Morin E."/>
            <person name="Kohler A."/>
            <person name="Barry K."/>
            <person name="LaButti K."/>
            <person name="Morin E."/>
            <person name="Salamov A."/>
            <person name="Lipzen A."/>
            <person name="Mereny Z."/>
            <person name="Hegedus B."/>
            <person name="Baldrian P."/>
            <person name="Stursova M."/>
            <person name="Weitz H."/>
            <person name="Taylor A."/>
            <person name="Grigoriev I.V."/>
            <person name="Nagy L.G."/>
            <person name="Martin F."/>
            <person name="Kauserud H."/>
        </authorList>
    </citation>
    <scope>NUCLEOTIDE SEQUENCE</scope>
    <source>
        <strain evidence="2">CBHHK067</strain>
    </source>
</reference>
<dbReference type="EMBL" id="JARKIE010000402">
    <property type="protein sequence ID" value="KAJ7645312.1"/>
    <property type="molecule type" value="Genomic_DNA"/>
</dbReference>
<evidence type="ECO:0000313" key="2">
    <source>
        <dbReference type="EMBL" id="KAJ7645312.1"/>
    </source>
</evidence>
<organism evidence="2 3">
    <name type="scientific">Mycena rosella</name>
    <name type="common">Pink bonnet</name>
    <name type="synonym">Agaricus rosellus</name>
    <dbReference type="NCBI Taxonomy" id="1033263"/>
    <lineage>
        <taxon>Eukaryota</taxon>
        <taxon>Fungi</taxon>
        <taxon>Dikarya</taxon>
        <taxon>Basidiomycota</taxon>
        <taxon>Agaricomycotina</taxon>
        <taxon>Agaricomycetes</taxon>
        <taxon>Agaricomycetidae</taxon>
        <taxon>Agaricales</taxon>
        <taxon>Marasmiineae</taxon>
        <taxon>Mycenaceae</taxon>
        <taxon>Mycena</taxon>
    </lineage>
</organism>
<accession>A0AAD7FVG1</accession>
<sequence length="130" mass="14512">MLDSYMAQVMSWNDKYTHINERDKQGVVEKIVAVQKWLEDQIMQQAESPKNVKPVLKSTEIGKKWDEVIYFATPILTRRKPKSPVVPGGTPGMQTPKSSKDTVSPCPSTQSSMSLCFAPCSKGLLQPIQS</sequence>
<evidence type="ECO:0000313" key="3">
    <source>
        <dbReference type="Proteomes" id="UP001221757"/>
    </source>
</evidence>
<proteinExistence type="predicted"/>
<keyword evidence="3" id="KW-1185">Reference proteome</keyword>
<dbReference type="SUPFAM" id="SSF100934">
    <property type="entry name" value="Heat shock protein 70kD (HSP70), C-terminal subdomain"/>
    <property type="match status" value="1"/>
</dbReference>
<comment type="caution">
    <text evidence="2">The sequence shown here is derived from an EMBL/GenBank/DDBJ whole genome shotgun (WGS) entry which is preliminary data.</text>
</comment>
<evidence type="ECO:0000256" key="1">
    <source>
        <dbReference type="SAM" id="MobiDB-lite"/>
    </source>
</evidence>